<organism evidence="1 2">
    <name type="scientific">Nonomuraea longicatena</name>
    <dbReference type="NCBI Taxonomy" id="83682"/>
    <lineage>
        <taxon>Bacteria</taxon>
        <taxon>Bacillati</taxon>
        <taxon>Actinomycetota</taxon>
        <taxon>Actinomycetes</taxon>
        <taxon>Streptosporangiales</taxon>
        <taxon>Streptosporangiaceae</taxon>
        <taxon>Nonomuraea</taxon>
    </lineage>
</organism>
<reference evidence="2" key="1">
    <citation type="journal article" date="2019" name="Int. J. Syst. Evol. Microbiol.">
        <title>The Global Catalogue of Microorganisms (GCM) 10K type strain sequencing project: providing services to taxonomists for standard genome sequencing and annotation.</title>
        <authorList>
            <consortium name="The Broad Institute Genomics Platform"/>
            <consortium name="The Broad Institute Genome Sequencing Center for Infectious Disease"/>
            <person name="Wu L."/>
            <person name="Ma J."/>
        </authorList>
    </citation>
    <scope>NUCLEOTIDE SEQUENCE [LARGE SCALE GENOMIC DNA]</scope>
    <source>
        <strain evidence="2">JCM 11136</strain>
    </source>
</reference>
<name>A0ABP3Z724_9ACTN</name>
<evidence type="ECO:0000313" key="2">
    <source>
        <dbReference type="Proteomes" id="UP001501578"/>
    </source>
</evidence>
<proteinExistence type="predicted"/>
<gene>
    <name evidence="1" type="ORF">GCM10009560_09110</name>
</gene>
<keyword evidence="2" id="KW-1185">Reference proteome</keyword>
<accession>A0ABP3Z724</accession>
<comment type="caution">
    <text evidence="1">The sequence shown here is derived from an EMBL/GenBank/DDBJ whole genome shotgun (WGS) entry which is preliminary data.</text>
</comment>
<sequence>MEYCLSCKLSLAVTEVITPHSTTIEKSGTSNKPTIFVLIVLLLRAMAPHSGWSPAGNPGRDKP</sequence>
<dbReference type="EMBL" id="BAAAHQ010000002">
    <property type="protein sequence ID" value="GAA0915103.1"/>
    <property type="molecule type" value="Genomic_DNA"/>
</dbReference>
<evidence type="ECO:0000313" key="1">
    <source>
        <dbReference type="EMBL" id="GAA0915103.1"/>
    </source>
</evidence>
<dbReference type="Proteomes" id="UP001501578">
    <property type="component" value="Unassembled WGS sequence"/>
</dbReference>
<protein>
    <submittedName>
        <fullName evidence="1">Uncharacterized protein</fullName>
    </submittedName>
</protein>